<organism evidence="3 4">
    <name type="scientific">Angustibacter aerolatus</name>
    <dbReference type="NCBI Taxonomy" id="1162965"/>
    <lineage>
        <taxon>Bacteria</taxon>
        <taxon>Bacillati</taxon>
        <taxon>Actinomycetota</taxon>
        <taxon>Actinomycetes</taxon>
        <taxon>Kineosporiales</taxon>
        <taxon>Kineosporiaceae</taxon>
    </lineage>
</organism>
<dbReference type="Proteomes" id="UP001157017">
    <property type="component" value="Unassembled WGS sequence"/>
</dbReference>
<dbReference type="EMBL" id="BSUZ01000001">
    <property type="protein sequence ID" value="GMA87175.1"/>
    <property type="molecule type" value="Genomic_DNA"/>
</dbReference>
<protein>
    <recommendedName>
        <fullName evidence="2">Immune inhibitor A-like metallopeptidase VEG domain-containing protein</fullName>
    </recommendedName>
</protein>
<evidence type="ECO:0000313" key="3">
    <source>
        <dbReference type="EMBL" id="GMA87175.1"/>
    </source>
</evidence>
<dbReference type="InterPro" id="IPR048665">
    <property type="entry name" value="InhA-like_VEG"/>
</dbReference>
<name>A0ABQ6JK52_9ACTN</name>
<accession>A0ABQ6JK52</accession>
<evidence type="ECO:0000259" key="2">
    <source>
        <dbReference type="Pfam" id="PF20774"/>
    </source>
</evidence>
<gene>
    <name evidence="3" type="ORF">GCM10025868_24250</name>
</gene>
<feature type="domain" description="Immune inhibitor A-like metallopeptidase VEG" evidence="2">
    <location>
        <begin position="223"/>
        <end position="332"/>
    </location>
</feature>
<comment type="caution">
    <text evidence="3">The sequence shown here is derived from an EMBL/GenBank/DDBJ whole genome shotgun (WGS) entry which is preliminary data.</text>
</comment>
<evidence type="ECO:0000313" key="4">
    <source>
        <dbReference type="Proteomes" id="UP001157017"/>
    </source>
</evidence>
<reference evidence="4" key="1">
    <citation type="journal article" date="2019" name="Int. J. Syst. Evol. Microbiol.">
        <title>The Global Catalogue of Microorganisms (GCM) 10K type strain sequencing project: providing services to taxonomists for standard genome sequencing and annotation.</title>
        <authorList>
            <consortium name="The Broad Institute Genomics Platform"/>
            <consortium name="The Broad Institute Genome Sequencing Center for Infectious Disease"/>
            <person name="Wu L."/>
            <person name="Ma J."/>
        </authorList>
    </citation>
    <scope>NUCLEOTIDE SEQUENCE [LARGE SCALE GENOMIC DNA]</scope>
    <source>
        <strain evidence="4">NBRC 108730</strain>
    </source>
</reference>
<feature type="region of interest" description="Disordered" evidence="1">
    <location>
        <begin position="330"/>
        <end position="362"/>
    </location>
</feature>
<dbReference type="Pfam" id="PF20774">
    <property type="entry name" value="InhA-like_VEG"/>
    <property type="match status" value="1"/>
</dbReference>
<feature type="compositionally biased region" description="Basic residues" evidence="1">
    <location>
        <begin position="353"/>
        <end position="362"/>
    </location>
</feature>
<evidence type="ECO:0000256" key="1">
    <source>
        <dbReference type="SAM" id="MobiDB-lite"/>
    </source>
</evidence>
<keyword evidence="4" id="KW-1185">Reference proteome</keyword>
<dbReference type="Pfam" id="PF20773">
    <property type="entry name" value="InhA-like_MAM"/>
    <property type="match status" value="1"/>
</dbReference>
<feature type="compositionally biased region" description="Low complexity" evidence="1">
    <location>
        <begin position="335"/>
        <end position="352"/>
    </location>
</feature>
<proteinExistence type="predicted"/>
<sequence>MRGTSRTGWFDYEIVPAGTERTLDLGPHEYNSPKAQGVVVPLPKKRVVTDRGAPASGQYQWYSGTGNDLTSTLTGSVALPAGSSRLSMKARWNIEDCGPKAEDACDYAFVEVDPGTGWEAVAGNITKPAENNGIDGEQVAWTPATFDLSKYAGKTVQFRIRYSTDPAQEGNEDAESQPGFFADDIAVTAGGTTLLSDGAESADTTLVAAGGFSRIGQTTSQDFDNYYIASNRVYTSYDRFLQSGPYNFGFLNTKPNFVEHFAYQPGLLVTYWDTSRSDNNTSQHPGEGLILPVDAHPRPNYRIDGLPWRSRMQVYDATFSLRKVESLSLHVNSKPSTSAARARPPRSTTPSRTGRRSRRRAA</sequence>